<keyword evidence="3 4" id="KW-0597">Phosphoprotein</keyword>
<feature type="transmembrane region" description="Helical" evidence="6">
    <location>
        <begin position="172"/>
        <end position="194"/>
    </location>
</feature>
<dbReference type="SMART" id="SM00387">
    <property type="entry name" value="HATPase_c"/>
    <property type="match status" value="1"/>
</dbReference>
<dbReference type="AlphaFoldDB" id="A0A8J7D0S3"/>
<feature type="transmembrane region" description="Helical" evidence="6">
    <location>
        <begin position="17"/>
        <end position="37"/>
    </location>
</feature>
<feature type="transmembrane region" description="Helical" evidence="6">
    <location>
        <begin position="49"/>
        <end position="69"/>
    </location>
</feature>
<dbReference type="Proteomes" id="UP000609121">
    <property type="component" value="Unassembled WGS sequence"/>
</dbReference>
<feature type="modified residue" description="4-aspartylphosphate" evidence="4">
    <location>
        <position position="594"/>
    </location>
</feature>
<feature type="coiled-coil region" evidence="5">
    <location>
        <begin position="259"/>
        <end position="286"/>
    </location>
</feature>
<dbReference type="InterPro" id="IPR001789">
    <property type="entry name" value="Sig_transdc_resp-reg_receiver"/>
</dbReference>
<keyword evidence="6" id="KW-1133">Transmembrane helix</keyword>
<dbReference type="Pfam" id="PF02518">
    <property type="entry name" value="HATPase_c"/>
    <property type="match status" value="1"/>
</dbReference>
<feature type="transmembrane region" description="Helical" evidence="6">
    <location>
        <begin position="103"/>
        <end position="121"/>
    </location>
</feature>
<keyword evidence="6" id="KW-0472">Membrane</keyword>
<dbReference type="RefSeq" id="WP_193185072.1">
    <property type="nucleotide sequence ID" value="NZ_JACVXA010000062.1"/>
</dbReference>
<protein>
    <recommendedName>
        <fullName evidence="2">histidine kinase</fullName>
        <ecNumber evidence="2">2.7.13.3</ecNumber>
    </recommendedName>
</protein>
<evidence type="ECO:0000259" key="7">
    <source>
        <dbReference type="PROSITE" id="PS50109"/>
    </source>
</evidence>
<evidence type="ECO:0000259" key="8">
    <source>
        <dbReference type="PROSITE" id="PS50110"/>
    </source>
</evidence>
<organism evidence="9 10">
    <name type="scientific">Mangrovicoccus algicola</name>
    <dbReference type="NCBI Taxonomy" id="2771008"/>
    <lineage>
        <taxon>Bacteria</taxon>
        <taxon>Pseudomonadati</taxon>
        <taxon>Pseudomonadota</taxon>
        <taxon>Alphaproteobacteria</taxon>
        <taxon>Rhodobacterales</taxon>
        <taxon>Paracoccaceae</taxon>
        <taxon>Mangrovicoccus</taxon>
    </lineage>
</organism>
<feature type="domain" description="Response regulatory" evidence="8">
    <location>
        <begin position="544"/>
        <end position="657"/>
    </location>
</feature>
<gene>
    <name evidence="9" type="ORF">ICN82_16900</name>
</gene>
<evidence type="ECO:0000256" key="4">
    <source>
        <dbReference type="PROSITE-ProRule" id="PRU00169"/>
    </source>
</evidence>
<dbReference type="PRINTS" id="PR00344">
    <property type="entry name" value="BCTRLSENSOR"/>
</dbReference>
<dbReference type="GO" id="GO:0000155">
    <property type="term" value="F:phosphorelay sensor kinase activity"/>
    <property type="evidence" value="ECO:0007669"/>
    <property type="project" value="InterPro"/>
</dbReference>
<dbReference type="Pfam" id="PF00072">
    <property type="entry name" value="Response_reg"/>
    <property type="match status" value="1"/>
</dbReference>
<dbReference type="CDD" id="cd00082">
    <property type="entry name" value="HisKA"/>
    <property type="match status" value="1"/>
</dbReference>
<evidence type="ECO:0000256" key="5">
    <source>
        <dbReference type="SAM" id="Coils"/>
    </source>
</evidence>
<keyword evidence="10" id="KW-1185">Reference proteome</keyword>
<dbReference type="SMART" id="SM00448">
    <property type="entry name" value="REC"/>
    <property type="match status" value="1"/>
</dbReference>
<dbReference type="InterPro" id="IPR003594">
    <property type="entry name" value="HATPase_dom"/>
</dbReference>
<sequence>MIAAPPASRLRGWSLRLAGICAAISLLDLVLGWGLGIDFLVRLRPGYPAMVPATALCLLAGSIGAVLRAGDRSPRGVAACGLAIPPLVLAGHVAPALDMHPDMLSAATAAGCLAVAASLLARVDRPRGARLALNVQTVGMCVTAVPLLGYAFGAPALFANPLYTGMALHTAVSLAVLLIALLLLTPGTGWMAVVTAPERGSQMLRRLLPVLVLGPVALTGLALEASRRDLLAPDLRAAVLTCAMIGVSVAAATYFAHLANLSERRAAEAERRRQAAELAMERGQRVESLGRLVGGVAHDFNNTLAVILGNLELLQSDPDRTAHDGYISDAQNAAGQAAQLTRQLLAYGRKSRLEPVPVVLDRLLPETLRMFERLCPANVVLERGFAAPGAVAALDPSGVQQALLNLLINARDAQPGGGEIAVATRLQELGEEQLALFSQPERLWPGRFVTVTVTDHGPGMDAPTMALATEPFFTTKPVGEGTGLGLSVAAGFCRQSGGGLALSRAESGGLAVTMVFPVIPAAAAQGAAPLPAPGARPGPHRPRRILLVDDDLQVEKVMARQLRLDGHEVQIRHDAAAALRLLEEGYRPDLVITDLAMPGQMQGRALAAAIRERLPELPVVLMSGYGPPARATGEPAEIFLQKPVAWPVLRELVVTLLPGEETGRLGGSAQS</sequence>
<dbReference type="PROSITE" id="PS50110">
    <property type="entry name" value="RESPONSE_REGULATORY"/>
    <property type="match status" value="1"/>
</dbReference>
<keyword evidence="5" id="KW-0175">Coiled coil</keyword>
<dbReference type="InterPro" id="IPR011006">
    <property type="entry name" value="CheY-like_superfamily"/>
</dbReference>
<feature type="transmembrane region" description="Helical" evidence="6">
    <location>
        <begin position="235"/>
        <end position="256"/>
    </location>
</feature>
<dbReference type="EC" id="2.7.13.3" evidence="2"/>
<dbReference type="SMART" id="SM00388">
    <property type="entry name" value="HisKA"/>
    <property type="match status" value="1"/>
</dbReference>
<dbReference type="SUPFAM" id="SSF55874">
    <property type="entry name" value="ATPase domain of HSP90 chaperone/DNA topoisomerase II/histidine kinase"/>
    <property type="match status" value="1"/>
</dbReference>
<proteinExistence type="predicted"/>
<dbReference type="Gene3D" id="3.30.565.10">
    <property type="entry name" value="Histidine kinase-like ATPase, C-terminal domain"/>
    <property type="match status" value="1"/>
</dbReference>
<feature type="transmembrane region" description="Helical" evidence="6">
    <location>
        <begin position="206"/>
        <end position="223"/>
    </location>
</feature>
<dbReference type="Gene3D" id="1.10.287.130">
    <property type="match status" value="1"/>
</dbReference>
<dbReference type="SUPFAM" id="SSF52172">
    <property type="entry name" value="CheY-like"/>
    <property type="match status" value="1"/>
</dbReference>
<dbReference type="InterPro" id="IPR036890">
    <property type="entry name" value="HATPase_C_sf"/>
</dbReference>
<dbReference type="InterPro" id="IPR005467">
    <property type="entry name" value="His_kinase_dom"/>
</dbReference>
<feature type="transmembrane region" description="Helical" evidence="6">
    <location>
        <begin position="133"/>
        <end position="152"/>
    </location>
</feature>
<dbReference type="InterPro" id="IPR036097">
    <property type="entry name" value="HisK_dim/P_sf"/>
</dbReference>
<comment type="catalytic activity">
    <reaction evidence="1">
        <text>ATP + protein L-histidine = ADP + protein N-phospho-L-histidine.</text>
        <dbReference type="EC" id="2.7.13.3"/>
    </reaction>
</comment>
<dbReference type="PROSITE" id="PS50109">
    <property type="entry name" value="HIS_KIN"/>
    <property type="match status" value="1"/>
</dbReference>
<evidence type="ECO:0000256" key="1">
    <source>
        <dbReference type="ARBA" id="ARBA00000085"/>
    </source>
</evidence>
<feature type="transmembrane region" description="Helical" evidence="6">
    <location>
        <begin position="76"/>
        <end position="97"/>
    </location>
</feature>
<feature type="domain" description="Histidine kinase" evidence="7">
    <location>
        <begin position="295"/>
        <end position="520"/>
    </location>
</feature>
<dbReference type="Pfam" id="PF00512">
    <property type="entry name" value="HisKA"/>
    <property type="match status" value="1"/>
</dbReference>
<keyword evidence="6" id="KW-0812">Transmembrane</keyword>
<evidence type="ECO:0000256" key="6">
    <source>
        <dbReference type="SAM" id="Phobius"/>
    </source>
</evidence>
<evidence type="ECO:0000313" key="10">
    <source>
        <dbReference type="Proteomes" id="UP000609121"/>
    </source>
</evidence>
<name>A0A8J7D0S3_9RHOB</name>
<evidence type="ECO:0000256" key="2">
    <source>
        <dbReference type="ARBA" id="ARBA00012438"/>
    </source>
</evidence>
<dbReference type="EMBL" id="JACVXA010000062">
    <property type="protein sequence ID" value="MBE3639883.1"/>
    <property type="molecule type" value="Genomic_DNA"/>
</dbReference>
<dbReference type="InterPro" id="IPR003661">
    <property type="entry name" value="HisK_dim/P_dom"/>
</dbReference>
<dbReference type="SUPFAM" id="SSF47384">
    <property type="entry name" value="Homodimeric domain of signal transducing histidine kinase"/>
    <property type="match status" value="1"/>
</dbReference>
<evidence type="ECO:0000256" key="3">
    <source>
        <dbReference type="ARBA" id="ARBA00022553"/>
    </source>
</evidence>
<dbReference type="InterPro" id="IPR004358">
    <property type="entry name" value="Sig_transdc_His_kin-like_C"/>
</dbReference>
<dbReference type="PANTHER" id="PTHR43065">
    <property type="entry name" value="SENSOR HISTIDINE KINASE"/>
    <property type="match status" value="1"/>
</dbReference>
<accession>A0A8J7D0S3</accession>
<dbReference type="PANTHER" id="PTHR43065:SF49">
    <property type="entry name" value="HISTIDINE KINASE"/>
    <property type="match status" value="1"/>
</dbReference>
<evidence type="ECO:0000313" key="9">
    <source>
        <dbReference type="EMBL" id="MBE3639883.1"/>
    </source>
</evidence>
<comment type="caution">
    <text evidence="9">The sequence shown here is derived from an EMBL/GenBank/DDBJ whole genome shotgun (WGS) entry which is preliminary data.</text>
</comment>
<reference evidence="9" key="1">
    <citation type="submission" date="2020-09" db="EMBL/GenBank/DDBJ databases">
        <title>A novel bacterium of genus Mangrovicoccus, isolated from South China Sea.</title>
        <authorList>
            <person name="Huang H."/>
            <person name="Mo K."/>
            <person name="Hu Y."/>
        </authorList>
    </citation>
    <scope>NUCLEOTIDE SEQUENCE</scope>
    <source>
        <strain evidence="9">HB182678</strain>
    </source>
</reference>
<dbReference type="Gene3D" id="3.40.50.2300">
    <property type="match status" value="1"/>
</dbReference>